<dbReference type="EMBL" id="RAPE01000001">
    <property type="protein sequence ID" value="RKF16400.1"/>
    <property type="molecule type" value="Genomic_DNA"/>
</dbReference>
<feature type="domain" description="HTH tetR-type" evidence="3">
    <location>
        <begin position="20"/>
        <end position="80"/>
    </location>
</feature>
<evidence type="ECO:0000256" key="2">
    <source>
        <dbReference type="PROSITE-ProRule" id="PRU00335"/>
    </source>
</evidence>
<gene>
    <name evidence="4" type="ORF">D6850_02255</name>
</gene>
<evidence type="ECO:0000313" key="4">
    <source>
        <dbReference type="EMBL" id="RKF16400.1"/>
    </source>
</evidence>
<dbReference type="Proteomes" id="UP000281128">
    <property type="component" value="Unassembled WGS sequence"/>
</dbReference>
<name>A0A3A8AZH0_9RHOB</name>
<dbReference type="GO" id="GO:0003700">
    <property type="term" value="F:DNA-binding transcription factor activity"/>
    <property type="evidence" value="ECO:0007669"/>
    <property type="project" value="TreeGrafter"/>
</dbReference>
<accession>A0A3A8AZH0</accession>
<dbReference type="Pfam" id="PF00440">
    <property type="entry name" value="TetR_N"/>
    <property type="match status" value="1"/>
</dbReference>
<dbReference type="AlphaFoldDB" id="A0A3A8AZH0"/>
<dbReference type="InterPro" id="IPR050109">
    <property type="entry name" value="HTH-type_TetR-like_transc_reg"/>
</dbReference>
<evidence type="ECO:0000313" key="5">
    <source>
        <dbReference type="Proteomes" id="UP000281128"/>
    </source>
</evidence>
<comment type="caution">
    <text evidence="4">The sequence shown here is derived from an EMBL/GenBank/DDBJ whole genome shotgun (WGS) entry which is preliminary data.</text>
</comment>
<dbReference type="GO" id="GO:0000976">
    <property type="term" value="F:transcription cis-regulatory region binding"/>
    <property type="evidence" value="ECO:0007669"/>
    <property type="project" value="TreeGrafter"/>
</dbReference>
<dbReference type="InterPro" id="IPR009057">
    <property type="entry name" value="Homeodomain-like_sf"/>
</dbReference>
<keyword evidence="5" id="KW-1185">Reference proteome</keyword>
<organism evidence="4 5">
    <name type="scientific">Roseovarius spongiae</name>
    <dbReference type="NCBI Taxonomy" id="2320272"/>
    <lineage>
        <taxon>Bacteria</taxon>
        <taxon>Pseudomonadati</taxon>
        <taxon>Pseudomonadota</taxon>
        <taxon>Alphaproteobacteria</taxon>
        <taxon>Rhodobacterales</taxon>
        <taxon>Roseobacteraceae</taxon>
        <taxon>Roseovarius</taxon>
    </lineage>
</organism>
<proteinExistence type="predicted"/>
<sequence>MTGCKAGGSMRVGLRKQQKLDRSKRILEVARTRFQNEGYDAVTIESIAAEAELSAVTIYNYFGTKANLLLELVKESDVRLIEQLRALTDDLPDEMIDAVAQFGRIMRHHAMTYLAKRTWREVLAASILQGGTQFGTTYRELDAALVVVMTKLVLSYQRRGALCRKIDARALADTLYEMQNIRFFLFISDDNQDEDEADMRFRRDLGVIFADKTPDTTLRGIR</sequence>
<keyword evidence="1 2" id="KW-0238">DNA-binding</keyword>
<dbReference type="InterPro" id="IPR001647">
    <property type="entry name" value="HTH_TetR"/>
</dbReference>
<dbReference type="Gene3D" id="1.10.357.10">
    <property type="entry name" value="Tetracycline Repressor, domain 2"/>
    <property type="match status" value="1"/>
</dbReference>
<reference evidence="4 5" key="1">
    <citation type="submission" date="2018-09" db="EMBL/GenBank/DDBJ databases">
        <title>Roseovarius spongiae sp. nov., isolated from a marine sponge.</title>
        <authorList>
            <person name="Zhuang L."/>
            <person name="Luo L."/>
        </authorList>
    </citation>
    <scope>NUCLEOTIDE SEQUENCE [LARGE SCALE GENOMIC DNA]</scope>
    <source>
        <strain evidence="4 5">HN-E21</strain>
    </source>
</reference>
<dbReference type="PANTHER" id="PTHR30055:SF223">
    <property type="entry name" value="HTH-TYPE TRANSCRIPTIONAL REGULATOR UIDR"/>
    <property type="match status" value="1"/>
</dbReference>
<dbReference type="PRINTS" id="PR00455">
    <property type="entry name" value="HTHTETR"/>
</dbReference>
<evidence type="ECO:0000256" key="1">
    <source>
        <dbReference type="ARBA" id="ARBA00023125"/>
    </source>
</evidence>
<protein>
    <submittedName>
        <fullName evidence="4">TetR/AcrR family transcriptional regulator</fullName>
    </submittedName>
</protein>
<evidence type="ECO:0000259" key="3">
    <source>
        <dbReference type="PROSITE" id="PS50977"/>
    </source>
</evidence>
<feature type="DNA-binding region" description="H-T-H motif" evidence="2">
    <location>
        <begin position="43"/>
        <end position="62"/>
    </location>
</feature>
<dbReference type="PANTHER" id="PTHR30055">
    <property type="entry name" value="HTH-TYPE TRANSCRIPTIONAL REGULATOR RUTR"/>
    <property type="match status" value="1"/>
</dbReference>
<dbReference type="OrthoDB" id="7185252at2"/>
<dbReference type="PROSITE" id="PS50977">
    <property type="entry name" value="HTH_TETR_2"/>
    <property type="match status" value="1"/>
</dbReference>
<dbReference type="SUPFAM" id="SSF46689">
    <property type="entry name" value="Homeodomain-like"/>
    <property type="match status" value="1"/>
</dbReference>